<organism evidence="2 3">
    <name type="scientific">Novosphingobium olei</name>
    <dbReference type="NCBI Taxonomy" id="2728851"/>
    <lineage>
        <taxon>Bacteria</taxon>
        <taxon>Pseudomonadati</taxon>
        <taxon>Pseudomonadota</taxon>
        <taxon>Alphaproteobacteria</taxon>
        <taxon>Sphingomonadales</taxon>
        <taxon>Sphingomonadaceae</taxon>
        <taxon>Novosphingobium</taxon>
    </lineage>
</organism>
<gene>
    <name evidence="2" type="ORF">HHL27_19595</name>
</gene>
<dbReference type="Proteomes" id="UP000583556">
    <property type="component" value="Unassembled WGS sequence"/>
</dbReference>
<dbReference type="EMBL" id="JABBGM010000014">
    <property type="protein sequence ID" value="NML95883.1"/>
    <property type="molecule type" value="Genomic_DNA"/>
</dbReference>
<name>A0A7Y0BSY0_9SPHN</name>
<protein>
    <submittedName>
        <fullName evidence="2">Uncharacterized protein</fullName>
    </submittedName>
</protein>
<proteinExistence type="predicted"/>
<keyword evidence="1" id="KW-0732">Signal</keyword>
<keyword evidence="3" id="KW-1185">Reference proteome</keyword>
<dbReference type="AlphaFoldDB" id="A0A7Y0BSY0"/>
<evidence type="ECO:0000313" key="2">
    <source>
        <dbReference type="EMBL" id="NML95883.1"/>
    </source>
</evidence>
<accession>A0A7Y0BSY0</accession>
<comment type="caution">
    <text evidence="2">The sequence shown here is derived from an EMBL/GenBank/DDBJ whole genome shotgun (WGS) entry which is preliminary data.</text>
</comment>
<evidence type="ECO:0000256" key="1">
    <source>
        <dbReference type="SAM" id="SignalP"/>
    </source>
</evidence>
<feature type="signal peptide" evidence="1">
    <location>
        <begin position="1"/>
        <end position="25"/>
    </location>
</feature>
<evidence type="ECO:0000313" key="3">
    <source>
        <dbReference type="Proteomes" id="UP000583556"/>
    </source>
</evidence>
<sequence>MVAKTHVRLVVVATAIAGQSSSAQANLQSFCNAMTFRGVRIEANAGDNRFQSEGNHHDKFRDSKTTSATVIIAEGSH</sequence>
<dbReference type="RefSeq" id="WP_169495092.1">
    <property type="nucleotide sequence ID" value="NZ_JABBGM010000014.1"/>
</dbReference>
<feature type="chain" id="PRO_5030847757" evidence="1">
    <location>
        <begin position="26"/>
        <end position="77"/>
    </location>
</feature>
<reference evidence="2 3" key="1">
    <citation type="submission" date="2020-04" db="EMBL/GenBank/DDBJ databases">
        <title>Novosphingobium sp. TW-4 isolated from soil.</title>
        <authorList>
            <person name="Dahal R.H."/>
            <person name="Chaudhary D.K."/>
        </authorList>
    </citation>
    <scope>NUCLEOTIDE SEQUENCE [LARGE SCALE GENOMIC DNA]</scope>
    <source>
        <strain evidence="2 3">TW-4</strain>
    </source>
</reference>